<dbReference type="AlphaFoldDB" id="A0AAU9E1R0"/>
<dbReference type="InterPro" id="IPR002569">
    <property type="entry name" value="Met_Sox_Rdtase_MsrA_dom"/>
</dbReference>
<name>A0AAU9E1R0_9FIRM</name>
<evidence type="ECO:0000256" key="2">
    <source>
        <dbReference type="ARBA" id="ARBA00011017"/>
    </source>
</evidence>
<keyword evidence="3 9" id="KW-0560">Oxidoreductase</keyword>
<comment type="similarity">
    <text evidence="1">In the C-terminal section; belongs to the MsrB Met sulfoxide reductase family.</text>
</comment>
<proteinExistence type="inferred from homology"/>
<evidence type="ECO:0000256" key="5">
    <source>
        <dbReference type="ARBA" id="ARBA00024679"/>
    </source>
</evidence>
<reference evidence="11 12" key="1">
    <citation type="submission" date="2023-08" db="EMBL/GenBank/DDBJ databases">
        <title>Helicovermis profunda gen. nov., sp. nov., a novel mesophilic, fermentative bacterium within the Bacillota from a deep-sea hydrothermal vent chimney.</title>
        <authorList>
            <person name="Miyazaki U."/>
            <person name="Mizutani D."/>
            <person name="Hashimoto Y."/>
            <person name="Tame A."/>
            <person name="Sawayama S."/>
            <person name="Miyazaki J."/>
            <person name="Takai K."/>
            <person name="Nakagawa S."/>
        </authorList>
    </citation>
    <scope>NUCLEOTIDE SEQUENCE [LARGE SCALE GENOMIC DNA]</scope>
    <source>
        <strain evidence="11 12">S502</strain>
    </source>
</reference>
<dbReference type="Proteomes" id="UP001321786">
    <property type="component" value="Chromosome"/>
</dbReference>
<dbReference type="RefSeq" id="WP_338536565.1">
    <property type="nucleotide sequence ID" value="NZ_AP028654.1"/>
</dbReference>
<dbReference type="NCBIfam" id="TIGR00357">
    <property type="entry name" value="peptide-methionine (R)-S-oxide reductase MsrB"/>
    <property type="match status" value="1"/>
</dbReference>
<dbReference type="EMBL" id="AP028654">
    <property type="protein sequence ID" value="BEP28238.1"/>
    <property type="molecule type" value="Genomic_DNA"/>
</dbReference>
<evidence type="ECO:0000256" key="3">
    <source>
        <dbReference type="ARBA" id="ARBA00023002"/>
    </source>
</evidence>
<dbReference type="InterPro" id="IPR002579">
    <property type="entry name" value="Met_Sox_Rdtase_MsrB_dom"/>
</dbReference>
<dbReference type="PANTHER" id="PTHR10173:SF59">
    <property type="entry name" value="PEPTIDE METHIONINE SULFOXIDE REDUCTASE MSRA_MSRB"/>
    <property type="match status" value="1"/>
</dbReference>
<evidence type="ECO:0000256" key="6">
    <source>
        <dbReference type="ARBA" id="ARBA00047806"/>
    </source>
</evidence>
<accession>A0AAU9E1R0</accession>
<dbReference type="InterPro" id="IPR011057">
    <property type="entry name" value="Mss4-like_sf"/>
</dbReference>
<dbReference type="Pfam" id="PF01641">
    <property type="entry name" value="SelR"/>
    <property type="match status" value="1"/>
</dbReference>
<comment type="catalytic activity">
    <reaction evidence="7">
        <text>L-methionyl-[protein] + [thioredoxin]-disulfide + H2O = L-methionyl-(R)-S-oxide-[protein] + [thioredoxin]-dithiol</text>
        <dbReference type="Rhea" id="RHEA:24164"/>
        <dbReference type="Rhea" id="RHEA-COMP:10698"/>
        <dbReference type="Rhea" id="RHEA-COMP:10700"/>
        <dbReference type="Rhea" id="RHEA-COMP:12313"/>
        <dbReference type="Rhea" id="RHEA-COMP:12314"/>
        <dbReference type="ChEBI" id="CHEBI:15377"/>
        <dbReference type="ChEBI" id="CHEBI:16044"/>
        <dbReference type="ChEBI" id="CHEBI:29950"/>
        <dbReference type="ChEBI" id="CHEBI:45764"/>
        <dbReference type="ChEBI" id="CHEBI:50058"/>
        <dbReference type="EC" id="1.8.4.12"/>
    </reaction>
</comment>
<protein>
    <recommendedName>
        <fullName evidence="9">Peptide methionine sulfoxide reductase MsrA</fullName>
        <shortName evidence="9">Protein-methionine-S-oxide reductase</shortName>
        <ecNumber evidence="9">1.8.4.11</ecNumber>
    </recommendedName>
    <alternativeName>
        <fullName evidence="9">Peptide-methionine (S)-S-oxide reductase</fullName>
        <shortName evidence="9">Peptide Met(O) reductase</shortName>
    </alternativeName>
</protein>
<comment type="similarity">
    <text evidence="9">Belongs to the MsrA Met sulfoxide reductase family.</text>
</comment>
<dbReference type="KEGG" id="hprf:HLPR_05690"/>
<sequence length="387" mass="44015">MKKYIVLLAIIVVTSLLAIGININGIYNGSNEKLEEKTMKDKNVIIKEDTKIKVSSKLKTSSLPMNPNNDLVFNIDDLKDIYLAGGCFWGVEAYMSRVYGVYDVSSGYANGLTENPSYEDLIYKNSGHAETVHIKYDPSLVTLETLLNYYFKIIDPTTLNQQGNDRGLQYRTGIYYTDSKELKTINDRVKKEQTLYSDPLVVEVLPLKQYFLAEDYHQDYLDKNPSGYCHINLNTVTEDLSKLEIPTDKVLKKNLTKLQYDVTQNGATERAFDNEYWNLKEKGIYVDIVTGEPLFISTDKYDSGSGWPSFTKAISLDMVKLVEDNSLFSKRTEIKSKKGDTHLGHVFNDGPIDKGGLRYCVNSASLKFIPVDKMKEMGFEEYIDLIK</sequence>
<dbReference type="GO" id="GO:0033743">
    <property type="term" value="F:peptide-methionine (R)-S-oxide reductase activity"/>
    <property type="evidence" value="ECO:0007669"/>
    <property type="project" value="UniProtKB-EC"/>
</dbReference>
<comment type="function">
    <text evidence="5 9">Has an important function as a repair enzyme for proteins that have been inactivated by oxidation. Catalyzes the reversible oxidation-reduction of methionine sulfoxide in proteins to methionine.</text>
</comment>
<dbReference type="PANTHER" id="PTHR10173">
    <property type="entry name" value="METHIONINE SULFOXIDE REDUCTASE"/>
    <property type="match status" value="1"/>
</dbReference>
<dbReference type="Gene3D" id="2.170.150.20">
    <property type="entry name" value="Peptide methionine sulfoxide reductase"/>
    <property type="match status" value="1"/>
</dbReference>
<dbReference type="Pfam" id="PF01625">
    <property type="entry name" value="PMSR"/>
    <property type="match status" value="1"/>
</dbReference>
<evidence type="ECO:0000259" key="10">
    <source>
        <dbReference type="PROSITE" id="PS51790"/>
    </source>
</evidence>
<comment type="catalytic activity">
    <reaction evidence="8 9">
        <text>[thioredoxin]-disulfide + L-methionine + H2O = L-methionine (S)-S-oxide + [thioredoxin]-dithiol</text>
        <dbReference type="Rhea" id="RHEA:19993"/>
        <dbReference type="Rhea" id="RHEA-COMP:10698"/>
        <dbReference type="Rhea" id="RHEA-COMP:10700"/>
        <dbReference type="ChEBI" id="CHEBI:15377"/>
        <dbReference type="ChEBI" id="CHEBI:29950"/>
        <dbReference type="ChEBI" id="CHEBI:50058"/>
        <dbReference type="ChEBI" id="CHEBI:57844"/>
        <dbReference type="ChEBI" id="CHEBI:58772"/>
        <dbReference type="EC" id="1.8.4.11"/>
    </reaction>
</comment>
<comment type="similarity">
    <text evidence="2">In the N-terminal section; belongs to the MsrA Met sulfoxide reductase family.</text>
</comment>
<comment type="catalytic activity">
    <reaction evidence="6 9">
        <text>L-methionyl-[protein] + [thioredoxin]-disulfide + H2O = L-methionyl-(S)-S-oxide-[protein] + [thioredoxin]-dithiol</text>
        <dbReference type="Rhea" id="RHEA:14217"/>
        <dbReference type="Rhea" id="RHEA-COMP:10698"/>
        <dbReference type="Rhea" id="RHEA-COMP:10700"/>
        <dbReference type="Rhea" id="RHEA-COMP:12313"/>
        <dbReference type="Rhea" id="RHEA-COMP:12315"/>
        <dbReference type="ChEBI" id="CHEBI:15377"/>
        <dbReference type="ChEBI" id="CHEBI:16044"/>
        <dbReference type="ChEBI" id="CHEBI:29950"/>
        <dbReference type="ChEBI" id="CHEBI:44120"/>
        <dbReference type="ChEBI" id="CHEBI:50058"/>
        <dbReference type="EC" id="1.8.4.11"/>
    </reaction>
</comment>
<evidence type="ECO:0000256" key="7">
    <source>
        <dbReference type="ARBA" id="ARBA00048488"/>
    </source>
</evidence>
<dbReference type="GO" id="GO:0008113">
    <property type="term" value="F:peptide-methionine (S)-S-oxide reductase activity"/>
    <property type="evidence" value="ECO:0007669"/>
    <property type="project" value="UniProtKB-UniRule"/>
</dbReference>
<evidence type="ECO:0000313" key="12">
    <source>
        <dbReference type="Proteomes" id="UP001321786"/>
    </source>
</evidence>
<evidence type="ECO:0000256" key="1">
    <source>
        <dbReference type="ARBA" id="ARBA00008076"/>
    </source>
</evidence>
<dbReference type="InterPro" id="IPR036509">
    <property type="entry name" value="Met_Sox_Rdtase_MsrA_sf"/>
</dbReference>
<feature type="domain" description="MsrB" evidence="10">
    <location>
        <begin position="248"/>
        <end position="371"/>
    </location>
</feature>
<evidence type="ECO:0000313" key="11">
    <source>
        <dbReference type="EMBL" id="BEP28238.1"/>
    </source>
</evidence>
<dbReference type="FunFam" id="2.170.150.20:FF:000003">
    <property type="entry name" value="Peptide methionine sulfoxide reductase MsrB"/>
    <property type="match status" value="1"/>
</dbReference>
<evidence type="ECO:0000256" key="4">
    <source>
        <dbReference type="ARBA" id="ARBA00023268"/>
    </source>
</evidence>
<dbReference type="InterPro" id="IPR028427">
    <property type="entry name" value="Met_Sox_Rdtase_MsrB"/>
</dbReference>
<dbReference type="PROSITE" id="PS51790">
    <property type="entry name" value="MSRB"/>
    <property type="match status" value="1"/>
</dbReference>
<evidence type="ECO:0000256" key="9">
    <source>
        <dbReference type="HAMAP-Rule" id="MF_01401"/>
    </source>
</evidence>
<dbReference type="GO" id="GO:0006979">
    <property type="term" value="P:response to oxidative stress"/>
    <property type="evidence" value="ECO:0007669"/>
    <property type="project" value="InterPro"/>
</dbReference>
<dbReference type="Gene3D" id="3.30.1060.10">
    <property type="entry name" value="Peptide methionine sulphoxide reductase MsrA"/>
    <property type="match status" value="1"/>
</dbReference>
<dbReference type="HAMAP" id="MF_01401">
    <property type="entry name" value="MsrA"/>
    <property type="match status" value="1"/>
</dbReference>
<dbReference type="EC" id="1.8.4.11" evidence="9"/>
<dbReference type="GO" id="GO:0005737">
    <property type="term" value="C:cytoplasm"/>
    <property type="evidence" value="ECO:0007669"/>
    <property type="project" value="TreeGrafter"/>
</dbReference>
<evidence type="ECO:0000256" key="8">
    <source>
        <dbReference type="ARBA" id="ARBA00048782"/>
    </source>
</evidence>
<keyword evidence="12" id="KW-1185">Reference proteome</keyword>
<dbReference type="SUPFAM" id="SSF51316">
    <property type="entry name" value="Mss4-like"/>
    <property type="match status" value="1"/>
</dbReference>
<organism evidence="11 12">
    <name type="scientific">Helicovermis profundi</name>
    <dbReference type="NCBI Taxonomy" id="3065157"/>
    <lineage>
        <taxon>Bacteria</taxon>
        <taxon>Bacillati</taxon>
        <taxon>Bacillota</taxon>
        <taxon>Clostridia</taxon>
        <taxon>Helicovermis</taxon>
    </lineage>
</organism>
<feature type="active site" evidence="9">
    <location>
        <position position="87"/>
    </location>
</feature>
<dbReference type="NCBIfam" id="TIGR00401">
    <property type="entry name" value="msrA"/>
    <property type="match status" value="1"/>
</dbReference>
<keyword evidence="4" id="KW-0511">Multifunctional enzyme</keyword>
<dbReference type="SUPFAM" id="SSF55068">
    <property type="entry name" value="Peptide methionine sulfoxide reductase"/>
    <property type="match status" value="1"/>
</dbReference>
<dbReference type="GO" id="GO:0030091">
    <property type="term" value="P:protein repair"/>
    <property type="evidence" value="ECO:0007669"/>
    <property type="project" value="InterPro"/>
</dbReference>
<gene>
    <name evidence="9" type="primary">msrA</name>
    <name evidence="11" type="ORF">HLPR_05690</name>
</gene>